<gene>
    <name evidence="1" type="ORF">AWR27_07790</name>
</gene>
<dbReference type="KEGG" id="smon:AWR27_07790"/>
<evidence type="ECO:0000313" key="2">
    <source>
        <dbReference type="Proteomes" id="UP000187941"/>
    </source>
</evidence>
<keyword evidence="2" id="KW-1185">Reference proteome</keyword>
<dbReference type="Proteomes" id="UP000187941">
    <property type="component" value="Chromosome"/>
</dbReference>
<evidence type="ECO:0000313" key="1">
    <source>
        <dbReference type="EMBL" id="AQG79234.1"/>
    </source>
</evidence>
<name>A0A1P9WV31_9BACT</name>
<dbReference type="RefSeq" id="WP_077130674.1">
    <property type="nucleotide sequence ID" value="NZ_CP014263.1"/>
</dbReference>
<protein>
    <submittedName>
        <fullName evidence="1">Uncharacterized protein</fullName>
    </submittedName>
</protein>
<organism evidence="1 2">
    <name type="scientific">Spirosoma montaniterrae</name>
    <dbReference type="NCBI Taxonomy" id="1178516"/>
    <lineage>
        <taxon>Bacteria</taxon>
        <taxon>Pseudomonadati</taxon>
        <taxon>Bacteroidota</taxon>
        <taxon>Cytophagia</taxon>
        <taxon>Cytophagales</taxon>
        <taxon>Cytophagaceae</taxon>
        <taxon>Spirosoma</taxon>
    </lineage>
</organism>
<dbReference type="EMBL" id="CP014263">
    <property type="protein sequence ID" value="AQG79234.1"/>
    <property type="molecule type" value="Genomic_DNA"/>
</dbReference>
<accession>A0A1P9WV31</accession>
<reference evidence="1 2" key="1">
    <citation type="submission" date="2016-01" db="EMBL/GenBank/DDBJ databases">
        <authorList>
            <person name="Oliw E.H."/>
        </authorList>
    </citation>
    <scope>NUCLEOTIDE SEQUENCE [LARGE SCALE GENOMIC DNA]</scope>
    <source>
        <strain evidence="1 2">DY10</strain>
    </source>
</reference>
<dbReference type="AlphaFoldDB" id="A0A1P9WV31"/>
<dbReference type="OrthoDB" id="963251at2"/>
<proteinExistence type="predicted"/>
<sequence length="75" mass="8463">MRTVQIKVSETDFVKYNLGSGEIKFTDLVEAISREYARKALLEFNEIAEQVGLSNMTIDEINAEINAVRSVKTHS</sequence>